<dbReference type="InterPro" id="IPR004087">
    <property type="entry name" value="KH_dom"/>
</dbReference>
<dbReference type="Gene3D" id="3.30.1370.10">
    <property type="entry name" value="K Homology domain, type 1"/>
    <property type="match status" value="1"/>
</dbReference>
<dbReference type="InterPro" id="IPR055211">
    <property type="entry name" value="KH_PNO1_2nd"/>
</dbReference>
<dbReference type="PANTHER" id="PTHR12826:SF13">
    <property type="entry name" value="RNA-BINDING PROTEIN PNO1"/>
    <property type="match status" value="1"/>
</dbReference>
<protein>
    <recommendedName>
        <fullName evidence="3">K Homology domain-containing protein</fullName>
    </recommendedName>
</protein>
<dbReference type="InterPro" id="IPR036612">
    <property type="entry name" value="KH_dom_type_1_sf"/>
</dbReference>
<dbReference type="EMBL" id="MWMI01000006">
    <property type="protein sequence ID" value="RIB35101.1"/>
    <property type="molecule type" value="Genomic_DNA"/>
</dbReference>
<reference evidence="4 5" key="1">
    <citation type="journal article" date="2018" name="Syst. Appl. Microbiol.">
        <title>A new symbiotic nanoarchaeote (Candidatus Nanoclepta minutus) and its host (Zestosphaera tikiterensis gen. nov., sp. nov.) from a New Zealand hot spring.</title>
        <authorList>
            <person name="St John E."/>
            <person name="Liu Y."/>
            <person name="Podar M."/>
            <person name="Stott M.B."/>
            <person name="Meneghin J."/>
            <person name="Chen Z."/>
            <person name="Lagutin K."/>
            <person name="Mitchell K."/>
            <person name="Reysenbach A.L."/>
        </authorList>
    </citation>
    <scope>NUCLEOTIDE SEQUENCE [LARGE SCALE GENOMIC DNA]</scope>
    <source>
        <strain evidence="4">NZ3</strain>
    </source>
</reference>
<evidence type="ECO:0000313" key="4">
    <source>
        <dbReference type="EMBL" id="RIB35101.1"/>
    </source>
</evidence>
<name>A0A397WMG7_9ARCH</name>
<proteinExistence type="predicted"/>
<dbReference type="SUPFAM" id="SSF54791">
    <property type="entry name" value="Eukaryotic type KH-domain (KH-domain type I)"/>
    <property type="match status" value="1"/>
</dbReference>
<dbReference type="GO" id="GO:0003723">
    <property type="term" value="F:RNA binding"/>
    <property type="evidence" value="ECO:0007669"/>
    <property type="project" value="UniProtKB-UniRule"/>
</dbReference>
<dbReference type="Pfam" id="PF22891">
    <property type="entry name" value="KH_PNO1_2nd"/>
    <property type="match status" value="1"/>
</dbReference>
<evidence type="ECO:0000256" key="2">
    <source>
        <dbReference type="PROSITE-ProRule" id="PRU00117"/>
    </source>
</evidence>
<evidence type="ECO:0000313" key="5">
    <source>
        <dbReference type="Proteomes" id="UP000266622"/>
    </source>
</evidence>
<gene>
    <name evidence="4" type="ORF">BXU00_03145</name>
</gene>
<dbReference type="AlphaFoldDB" id="A0A397WMG7"/>
<organism evidence="4 5">
    <name type="scientific">Candidatus Nanoclepta minutus</name>
    <dbReference type="NCBI Taxonomy" id="1940235"/>
    <lineage>
        <taxon>Archaea</taxon>
        <taxon>Nanobdellota</taxon>
        <taxon>Candidatus Nanoclepta</taxon>
    </lineage>
</organism>
<evidence type="ECO:0000256" key="1">
    <source>
        <dbReference type="ARBA" id="ARBA00022884"/>
    </source>
</evidence>
<comment type="caution">
    <text evidence="4">The sequence shown here is derived from an EMBL/GenBank/DDBJ whole genome shotgun (WGS) entry which is preliminary data.</text>
</comment>
<dbReference type="PANTHER" id="PTHR12826">
    <property type="entry name" value="RIBONUCLEASE Y"/>
    <property type="match status" value="1"/>
</dbReference>
<dbReference type="PROSITE" id="PS50084">
    <property type="entry name" value="KH_TYPE_1"/>
    <property type="match status" value="1"/>
</dbReference>
<evidence type="ECO:0000259" key="3">
    <source>
        <dbReference type="SMART" id="SM00322"/>
    </source>
</evidence>
<feature type="domain" description="K Homology" evidence="3">
    <location>
        <begin position="81"/>
        <end position="144"/>
    </location>
</feature>
<dbReference type="SMART" id="SM00322">
    <property type="entry name" value="KH"/>
    <property type="match status" value="1"/>
</dbReference>
<dbReference type="Proteomes" id="UP000266622">
    <property type="component" value="Unassembled WGS sequence"/>
</dbReference>
<accession>A0A397WMG7</accession>
<keyword evidence="1 2" id="KW-0694">RNA-binding</keyword>
<sequence length="173" mass="20649">MGYTYDVYIEELDYNLLKSFLERNRIKFHRDKNLVKVYFEEFYDIYRFEKALKGIKANFSIEICEKIYNGDYDILEFDLKKVFGKKINHLRRIKGRIIGEEGKAIKEIEQRTGAKVSITDRYLYITGDDVSIQAAYYTLNKLISGTPHTRVFEKATEIKKIFENKEKEAMYYL</sequence>